<dbReference type="Proteomes" id="UP000067626">
    <property type="component" value="Chromosome"/>
</dbReference>
<keyword evidence="2 4" id="KW-0472">Membrane</keyword>
<dbReference type="KEGG" id="ccro:CMC5_073430"/>
<dbReference type="Gene3D" id="3.30.1330.60">
    <property type="entry name" value="OmpA-like domain"/>
    <property type="match status" value="1"/>
</dbReference>
<reference evidence="7 8" key="1">
    <citation type="submission" date="2015-07" db="EMBL/GenBank/DDBJ databases">
        <title>Genome analysis of myxobacterium Chondromyces crocatus Cm c5 reveals a high potential for natural compound synthesis and the genetic basis for the loss of fruiting body formation.</title>
        <authorList>
            <person name="Zaburannyi N."/>
            <person name="Bunk B."/>
            <person name="Maier J."/>
            <person name="Overmann J."/>
            <person name="Mueller R."/>
        </authorList>
    </citation>
    <scope>NUCLEOTIDE SEQUENCE [LARGE SCALE GENOMIC DNA]</scope>
    <source>
        <strain evidence="7 8">Cm c5</strain>
    </source>
</reference>
<evidence type="ECO:0000256" key="5">
    <source>
        <dbReference type="SAM" id="MobiDB-lite"/>
    </source>
</evidence>
<dbReference type="STRING" id="52.CMC5_073430"/>
<dbReference type="PANTHER" id="PTHR30329">
    <property type="entry name" value="STATOR ELEMENT OF FLAGELLAR MOTOR COMPLEX"/>
    <property type="match status" value="1"/>
</dbReference>
<sequence>MRDGVETRRLHGDDRPSPWALRKVGIAVSFLVGVSSSIGCWDNRLPPREVPKEQTQAQLPGWYPEKPWSEHSGEAQIFIEGKIVFDTGKAIIRPGSEKVLKTLLQFMSDHPEVSRLRIEGHTDARDSEDKNLELSAQRALAVAHWMVDQGVDPIRLLAVGFGEDKPLAPNALASGRSDNRRVEFHVAEVNGRPFLGRDPYAGGFALDVLSTEERKKRAADAMAKRLPPPPPQYRPTGDQVKEYDRKRREQDLKKSAAPENLAPEPPPPAP</sequence>
<dbReference type="PANTHER" id="PTHR30329:SF21">
    <property type="entry name" value="LIPOPROTEIN YIAD-RELATED"/>
    <property type="match status" value="1"/>
</dbReference>
<dbReference type="GO" id="GO:0009279">
    <property type="term" value="C:cell outer membrane"/>
    <property type="evidence" value="ECO:0007669"/>
    <property type="project" value="UniProtKB-SubCell"/>
</dbReference>
<dbReference type="PROSITE" id="PS51123">
    <property type="entry name" value="OMPA_2"/>
    <property type="match status" value="1"/>
</dbReference>
<keyword evidence="3" id="KW-0998">Cell outer membrane</keyword>
<comment type="subcellular location">
    <subcellularLocation>
        <location evidence="1">Cell outer membrane</location>
    </subcellularLocation>
</comment>
<dbReference type="InterPro" id="IPR006665">
    <property type="entry name" value="OmpA-like"/>
</dbReference>
<evidence type="ECO:0000256" key="1">
    <source>
        <dbReference type="ARBA" id="ARBA00004442"/>
    </source>
</evidence>
<evidence type="ECO:0000259" key="6">
    <source>
        <dbReference type="PROSITE" id="PS51123"/>
    </source>
</evidence>
<dbReference type="InterPro" id="IPR050330">
    <property type="entry name" value="Bact_OuterMem_StrucFunc"/>
</dbReference>
<feature type="domain" description="OmpA-like" evidence="6">
    <location>
        <begin position="72"/>
        <end position="190"/>
    </location>
</feature>
<accession>A0A0K1EQC8</accession>
<proteinExistence type="predicted"/>
<dbReference type="EMBL" id="CP012159">
    <property type="protein sequence ID" value="AKT43115.1"/>
    <property type="molecule type" value="Genomic_DNA"/>
</dbReference>
<evidence type="ECO:0000313" key="8">
    <source>
        <dbReference type="Proteomes" id="UP000067626"/>
    </source>
</evidence>
<evidence type="ECO:0000256" key="3">
    <source>
        <dbReference type="ARBA" id="ARBA00023237"/>
    </source>
</evidence>
<feature type="compositionally biased region" description="Basic and acidic residues" evidence="5">
    <location>
        <begin position="239"/>
        <end position="256"/>
    </location>
</feature>
<gene>
    <name evidence="7" type="ORF">CMC5_073430</name>
</gene>
<dbReference type="Pfam" id="PF00691">
    <property type="entry name" value="OmpA"/>
    <property type="match status" value="1"/>
</dbReference>
<keyword evidence="8" id="KW-1185">Reference proteome</keyword>
<dbReference type="CDD" id="cd07185">
    <property type="entry name" value="OmpA_C-like"/>
    <property type="match status" value="1"/>
</dbReference>
<evidence type="ECO:0000256" key="4">
    <source>
        <dbReference type="PROSITE-ProRule" id="PRU00473"/>
    </source>
</evidence>
<dbReference type="OrthoDB" id="9805566at2"/>
<evidence type="ECO:0000256" key="2">
    <source>
        <dbReference type="ARBA" id="ARBA00023136"/>
    </source>
</evidence>
<dbReference type="SUPFAM" id="SSF103088">
    <property type="entry name" value="OmpA-like"/>
    <property type="match status" value="1"/>
</dbReference>
<evidence type="ECO:0000313" key="7">
    <source>
        <dbReference type="EMBL" id="AKT43115.1"/>
    </source>
</evidence>
<protein>
    <recommendedName>
        <fullName evidence="6">OmpA-like domain-containing protein</fullName>
    </recommendedName>
</protein>
<dbReference type="PRINTS" id="PR01021">
    <property type="entry name" value="OMPADOMAIN"/>
</dbReference>
<organism evidence="7 8">
    <name type="scientific">Chondromyces crocatus</name>
    <dbReference type="NCBI Taxonomy" id="52"/>
    <lineage>
        <taxon>Bacteria</taxon>
        <taxon>Pseudomonadati</taxon>
        <taxon>Myxococcota</taxon>
        <taxon>Polyangia</taxon>
        <taxon>Polyangiales</taxon>
        <taxon>Polyangiaceae</taxon>
        <taxon>Chondromyces</taxon>
    </lineage>
</organism>
<feature type="region of interest" description="Disordered" evidence="5">
    <location>
        <begin position="216"/>
        <end position="270"/>
    </location>
</feature>
<dbReference type="InterPro" id="IPR036737">
    <property type="entry name" value="OmpA-like_sf"/>
</dbReference>
<dbReference type="AlphaFoldDB" id="A0A0K1EQC8"/>
<name>A0A0K1EQC8_CHOCO</name>
<dbReference type="InterPro" id="IPR006664">
    <property type="entry name" value="OMP_bac"/>
</dbReference>